<evidence type="ECO:0000313" key="2">
    <source>
        <dbReference type="Proteomes" id="UP001148737"/>
    </source>
</evidence>
<sequence>MSEEEEVRSTVALVAGALLPALATVFFNGIPGAIGGSNLPRWGVRLPILLTCAVQLWFTLVSRAVPEPYLDEIFHIPQAQKYCEGRFLDWDDKITTPPGLYEFLPIAFGYRDPSAHAYIPDTSSQSLPTESPRRFTSRSSAFATSSAFAPSTLSASLASATSHSGAGKAVPALAGVVGLMAALL</sequence>
<comment type="caution">
    <text evidence="1">The sequence shown here is derived from an EMBL/GenBank/DDBJ whole genome shotgun (WGS) entry which is preliminary data.</text>
</comment>
<name>A0ACC1QR46_9HYPO</name>
<evidence type="ECO:0000313" key="1">
    <source>
        <dbReference type="EMBL" id="KAJ3489843.1"/>
    </source>
</evidence>
<keyword evidence="2" id="KW-1185">Reference proteome</keyword>
<dbReference type="Proteomes" id="UP001148737">
    <property type="component" value="Unassembled WGS sequence"/>
</dbReference>
<dbReference type="EMBL" id="JANAKD010000716">
    <property type="protein sequence ID" value="KAJ3489843.1"/>
    <property type="molecule type" value="Genomic_DNA"/>
</dbReference>
<gene>
    <name evidence="1" type="ORF">NLG97_g5910</name>
</gene>
<reference evidence="1" key="1">
    <citation type="submission" date="2022-07" db="EMBL/GenBank/DDBJ databases">
        <title>Genome Sequence of Lecanicillium saksenae.</title>
        <authorList>
            <person name="Buettner E."/>
        </authorList>
    </citation>
    <scope>NUCLEOTIDE SEQUENCE</scope>
    <source>
        <strain evidence="1">VT-O1</strain>
    </source>
</reference>
<proteinExistence type="predicted"/>
<accession>A0ACC1QR46</accession>
<protein>
    <submittedName>
        <fullName evidence="1">Uncharacterized protein</fullName>
    </submittedName>
</protein>
<organism evidence="1 2">
    <name type="scientific">Lecanicillium saksenae</name>
    <dbReference type="NCBI Taxonomy" id="468837"/>
    <lineage>
        <taxon>Eukaryota</taxon>
        <taxon>Fungi</taxon>
        <taxon>Dikarya</taxon>
        <taxon>Ascomycota</taxon>
        <taxon>Pezizomycotina</taxon>
        <taxon>Sordariomycetes</taxon>
        <taxon>Hypocreomycetidae</taxon>
        <taxon>Hypocreales</taxon>
        <taxon>Cordycipitaceae</taxon>
        <taxon>Lecanicillium</taxon>
    </lineage>
</organism>